<evidence type="ECO:0000313" key="5">
    <source>
        <dbReference type="EMBL" id="OGI83535.1"/>
    </source>
</evidence>
<name>A0A1F6WP91_9BACT</name>
<keyword evidence="2" id="KW-0472">Membrane</keyword>
<evidence type="ECO:0000256" key="1">
    <source>
        <dbReference type="SAM" id="MobiDB-lite"/>
    </source>
</evidence>
<reference evidence="5 6" key="1">
    <citation type="journal article" date="2016" name="Nat. Commun.">
        <title>Thousands of microbial genomes shed light on interconnected biogeochemical processes in an aquifer system.</title>
        <authorList>
            <person name="Anantharaman K."/>
            <person name="Brown C.T."/>
            <person name="Hug L.A."/>
            <person name="Sharon I."/>
            <person name="Castelle C.J."/>
            <person name="Probst A.J."/>
            <person name="Thomas B.C."/>
            <person name="Singh A."/>
            <person name="Wilkins M.J."/>
            <person name="Karaoz U."/>
            <person name="Brodie E.L."/>
            <person name="Williams K.H."/>
            <person name="Hubbard S.S."/>
            <person name="Banfield J.F."/>
        </authorList>
    </citation>
    <scope>NUCLEOTIDE SEQUENCE [LARGE SCALE GENOMIC DNA]</scope>
</reference>
<comment type="caution">
    <text evidence="5">The sequence shown here is derived from an EMBL/GenBank/DDBJ whole genome shotgun (WGS) entry which is preliminary data.</text>
</comment>
<evidence type="ECO:0008006" key="7">
    <source>
        <dbReference type="Google" id="ProtNLM"/>
    </source>
</evidence>
<protein>
    <recommendedName>
        <fullName evidence="7">PKD domain-containing protein</fullName>
    </recommendedName>
</protein>
<gene>
    <name evidence="5" type="ORF">A2997_00320</name>
</gene>
<feature type="domain" description="LTD" evidence="4">
    <location>
        <begin position="19"/>
        <end position="134"/>
    </location>
</feature>
<dbReference type="Gene3D" id="2.60.40.1260">
    <property type="entry name" value="Lamin Tail domain"/>
    <property type="match status" value="1"/>
</dbReference>
<dbReference type="InterPro" id="IPR035986">
    <property type="entry name" value="PKD_dom_sf"/>
</dbReference>
<organism evidence="5 6">
    <name type="scientific">Candidatus Nomurabacteria bacterium RIFCSPLOWO2_01_FULL_36_10b</name>
    <dbReference type="NCBI Taxonomy" id="1801766"/>
    <lineage>
        <taxon>Bacteria</taxon>
        <taxon>Candidatus Nomuraibacteriota</taxon>
    </lineage>
</organism>
<dbReference type="InterPro" id="IPR001322">
    <property type="entry name" value="Lamin_tail_dom"/>
</dbReference>
<dbReference type="SUPFAM" id="SSF49299">
    <property type="entry name" value="PKD domain"/>
    <property type="match status" value="1"/>
</dbReference>
<evidence type="ECO:0000259" key="4">
    <source>
        <dbReference type="PROSITE" id="PS51841"/>
    </source>
</evidence>
<proteinExistence type="predicted"/>
<evidence type="ECO:0000313" key="6">
    <source>
        <dbReference type="Proteomes" id="UP000179448"/>
    </source>
</evidence>
<feature type="compositionally biased region" description="Low complexity" evidence="1">
    <location>
        <begin position="184"/>
        <end position="199"/>
    </location>
</feature>
<feature type="transmembrane region" description="Helical" evidence="2">
    <location>
        <begin position="497"/>
        <end position="517"/>
    </location>
</feature>
<dbReference type="Pfam" id="PF00932">
    <property type="entry name" value="LTD"/>
    <property type="match status" value="1"/>
</dbReference>
<feature type="compositionally biased region" description="Low complexity" evidence="1">
    <location>
        <begin position="167"/>
        <end position="177"/>
    </location>
</feature>
<accession>A0A1F6WP91</accession>
<dbReference type="Proteomes" id="UP000179448">
    <property type="component" value="Unassembled WGS sequence"/>
</dbReference>
<dbReference type="InterPro" id="IPR000601">
    <property type="entry name" value="PKD_dom"/>
</dbReference>
<feature type="region of interest" description="Disordered" evidence="1">
    <location>
        <begin position="167"/>
        <end position="199"/>
    </location>
</feature>
<dbReference type="PROSITE" id="PS51841">
    <property type="entry name" value="LTD"/>
    <property type="match status" value="1"/>
</dbReference>
<dbReference type="STRING" id="1801766.A2997_00320"/>
<dbReference type="SUPFAM" id="SSF74853">
    <property type="entry name" value="Lamin A/C globular tail domain"/>
    <property type="match status" value="1"/>
</dbReference>
<dbReference type="InterPro" id="IPR036415">
    <property type="entry name" value="Lamin_tail_dom_sf"/>
</dbReference>
<sequence>MKKLFFVSIALILYAPIIVYAEIRISEIMYDPPSIDTGHEWVEIYNDTDATVTLTDWKFFENATNHRIVEFRGGTSLPSHGYAVIADNPANFLADNSSYTGLLFDSAFSLNNTGETLSLIDDGGNTRDTVSYTVLDGANGTGYSLQYNSSTWVSASLTLGSAYQTLSTQNNDTTDTSSTDDDTQTSNDDNNSIDDTTNVTQNDTTIYQTSLVTDKKHTMSASSIMRDMKGYFDPYYTSKLTIPAHGVAGVAQYFALDITLHRYKEEDKLVNHGEYIWSMGDGTTYTDYWNTHHNHTYEYPGKYIVVVEFYDNGNILPNAEPTFHLEKQISIINSDIQLIGIDYQGSIHLENMTNGIFDFSDWRICYSIRCFVVPEYTYIPKKESRYFPTSVTGFNSIISDSSAEVALKYPDGRVHSSYVRRPQKDISVEIENEMLYTDDESTQVQMQDINDASEDNINSIEDETQIELLSQELSDKFSASASDSIIKTKSEATIPKWLWVLFSASIIGAVGTLIYIYRLDIIKIIIRKKD</sequence>
<keyword evidence="2" id="KW-1133">Transmembrane helix</keyword>
<evidence type="ECO:0000256" key="2">
    <source>
        <dbReference type="SAM" id="Phobius"/>
    </source>
</evidence>
<dbReference type="AlphaFoldDB" id="A0A1F6WP91"/>
<dbReference type="PROSITE" id="PS50093">
    <property type="entry name" value="PKD"/>
    <property type="match status" value="1"/>
</dbReference>
<dbReference type="EMBL" id="MFUQ01000015">
    <property type="protein sequence ID" value="OGI83535.1"/>
    <property type="molecule type" value="Genomic_DNA"/>
</dbReference>
<feature type="domain" description="PKD" evidence="3">
    <location>
        <begin position="275"/>
        <end position="312"/>
    </location>
</feature>
<keyword evidence="2" id="KW-0812">Transmembrane</keyword>
<evidence type="ECO:0000259" key="3">
    <source>
        <dbReference type="PROSITE" id="PS50093"/>
    </source>
</evidence>